<dbReference type="PATRIC" id="fig|566551.4.peg.3596"/>
<dbReference type="PROSITE" id="PS50943">
    <property type="entry name" value="HTH_CROC1"/>
    <property type="match status" value="1"/>
</dbReference>
<dbReference type="InterPro" id="IPR001387">
    <property type="entry name" value="Cro/C1-type_HTH"/>
</dbReference>
<evidence type="ECO:0000313" key="3">
    <source>
        <dbReference type="Proteomes" id="UP000014585"/>
    </source>
</evidence>
<dbReference type="InterPro" id="IPR010982">
    <property type="entry name" value="Lambda_DNA-bd_dom_sf"/>
</dbReference>
<dbReference type="STRING" id="566551.HMPREF0201_03941"/>
<evidence type="ECO:0000259" key="1">
    <source>
        <dbReference type="PROSITE" id="PS50943"/>
    </source>
</evidence>
<name>S3JKF9_9ENTR</name>
<accession>S3JKF9</accession>
<dbReference type="HOGENOM" id="CLU_2033875_0_0_6"/>
<organism evidence="2 3">
    <name type="scientific">Cedecea davisae DSM 4568</name>
    <dbReference type="NCBI Taxonomy" id="566551"/>
    <lineage>
        <taxon>Bacteria</taxon>
        <taxon>Pseudomonadati</taxon>
        <taxon>Pseudomonadota</taxon>
        <taxon>Gammaproteobacteria</taxon>
        <taxon>Enterobacterales</taxon>
        <taxon>Enterobacteriaceae</taxon>
        <taxon>Cedecea</taxon>
    </lineage>
</organism>
<reference evidence="2 3" key="1">
    <citation type="submission" date="2013-04" db="EMBL/GenBank/DDBJ databases">
        <authorList>
            <person name="Weinstock G."/>
            <person name="Sodergren E."/>
            <person name="Lobos E.A."/>
            <person name="Fulton L."/>
            <person name="Fulton R."/>
            <person name="Courtney L."/>
            <person name="Fronick C."/>
            <person name="O'Laughlin M."/>
            <person name="Godfrey J."/>
            <person name="Wilson R.M."/>
            <person name="Miner T."/>
            <person name="Farmer C."/>
            <person name="Delehaunty K."/>
            <person name="Cordes M."/>
            <person name="Minx P."/>
            <person name="Tomlinson C."/>
            <person name="Chen J."/>
            <person name="Wollam A."/>
            <person name="Pepin K.H."/>
            <person name="Palsikar V.B."/>
            <person name="Zhang X."/>
            <person name="Suruliraj S."/>
            <person name="Perna N.T."/>
            <person name="Plunkett G."/>
            <person name="Warren W."/>
            <person name="Mitreva M."/>
            <person name="Mardis E.R."/>
            <person name="Wilson R.K."/>
        </authorList>
    </citation>
    <scope>NUCLEOTIDE SEQUENCE [LARGE SCALE GENOMIC DNA]</scope>
    <source>
        <strain evidence="2 3">DSM 4568</strain>
    </source>
</reference>
<dbReference type="Proteomes" id="UP000014585">
    <property type="component" value="Unassembled WGS sequence"/>
</dbReference>
<dbReference type="Gene3D" id="1.10.260.40">
    <property type="entry name" value="lambda repressor-like DNA-binding domains"/>
    <property type="match status" value="1"/>
</dbReference>
<dbReference type="CDD" id="cd00093">
    <property type="entry name" value="HTH_XRE"/>
    <property type="match status" value="1"/>
</dbReference>
<dbReference type="SUPFAM" id="SSF47413">
    <property type="entry name" value="lambda repressor-like DNA-binding domains"/>
    <property type="match status" value="1"/>
</dbReference>
<dbReference type="AlphaFoldDB" id="S3JKF9"/>
<proteinExistence type="predicted"/>
<dbReference type="OrthoDB" id="6637137at2"/>
<dbReference type="RefSeq" id="WP_016538152.1">
    <property type="nucleotide sequence ID" value="NZ_KE161030.1"/>
</dbReference>
<comment type="caution">
    <text evidence="2">The sequence shown here is derived from an EMBL/GenBank/DDBJ whole genome shotgun (WGS) entry which is preliminary data.</text>
</comment>
<dbReference type="EMBL" id="ATDT01000033">
    <property type="protein sequence ID" value="EPF13749.1"/>
    <property type="molecule type" value="Genomic_DNA"/>
</dbReference>
<evidence type="ECO:0000313" key="2">
    <source>
        <dbReference type="EMBL" id="EPF13749.1"/>
    </source>
</evidence>
<sequence>MKEFSKTLTDSALAGMLFTRIEARRKTMKITQLMLAERIGITPKTYRSLKTGSCNLLIFIAVLRELQLLDNFNHLIPSPTIRPAEVWSQVSPTGKKAASTSAQMIKIRSMMERRKKLKTGE</sequence>
<dbReference type="GO" id="GO:0003677">
    <property type="term" value="F:DNA binding"/>
    <property type="evidence" value="ECO:0007669"/>
    <property type="project" value="InterPro"/>
</dbReference>
<feature type="domain" description="HTH cro/C1-type" evidence="1">
    <location>
        <begin position="21"/>
        <end position="52"/>
    </location>
</feature>
<protein>
    <submittedName>
        <fullName evidence="2">Toxin-antitoxin system, antitoxin component, Xre domain protein</fullName>
    </submittedName>
</protein>
<gene>
    <name evidence="2" type="ORF">HMPREF0201_03941</name>
</gene>